<feature type="compositionally biased region" description="Polar residues" evidence="1">
    <location>
        <begin position="805"/>
        <end position="814"/>
    </location>
</feature>
<feature type="compositionally biased region" description="Low complexity" evidence="1">
    <location>
        <begin position="250"/>
        <end position="267"/>
    </location>
</feature>
<proteinExistence type="predicted"/>
<keyword evidence="4" id="KW-1185">Reference proteome</keyword>
<comment type="caution">
    <text evidence="3">The sequence shown here is derived from an EMBL/GenBank/DDBJ whole genome shotgun (WGS) entry which is preliminary data.</text>
</comment>
<feature type="region of interest" description="Disordered" evidence="1">
    <location>
        <begin position="141"/>
        <end position="269"/>
    </location>
</feature>
<dbReference type="GO" id="GO:0000445">
    <property type="term" value="C:THO complex part of transcription export complex"/>
    <property type="evidence" value="ECO:0007669"/>
    <property type="project" value="TreeGrafter"/>
</dbReference>
<feature type="compositionally biased region" description="Low complexity" evidence="1">
    <location>
        <begin position="318"/>
        <end position="330"/>
    </location>
</feature>
<dbReference type="Pfam" id="PF11262">
    <property type="entry name" value="Tho2"/>
    <property type="match status" value="1"/>
</dbReference>
<protein>
    <submittedName>
        <fullName evidence="3">THO complex subunit 2</fullName>
    </submittedName>
</protein>
<evidence type="ECO:0000256" key="1">
    <source>
        <dbReference type="SAM" id="MobiDB-lite"/>
    </source>
</evidence>
<dbReference type="GO" id="GO:0006397">
    <property type="term" value="P:mRNA processing"/>
    <property type="evidence" value="ECO:0007669"/>
    <property type="project" value="InterPro"/>
</dbReference>
<dbReference type="GO" id="GO:0006406">
    <property type="term" value="P:mRNA export from nucleus"/>
    <property type="evidence" value="ECO:0007669"/>
    <property type="project" value="InterPro"/>
</dbReference>
<dbReference type="InterPro" id="IPR040007">
    <property type="entry name" value="Tho2"/>
</dbReference>
<feature type="domain" description="THO complex subunitTHOC2 C-terminal" evidence="2">
    <location>
        <begin position="404"/>
        <end position="755"/>
    </location>
</feature>
<dbReference type="OrthoDB" id="29024at2759"/>
<reference evidence="3 4" key="1">
    <citation type="submission" date="2017-01" db="EMBL/GenBank/DDBJ databases">
        <authorList>
            <person name="Mah S.A."/>
            <person name="Swanson W.J."/>
            <person name="Moy G.W."/>
            <person name="Vacquier V.D."/>
        </authorList>
    </citation>
    <scope>NUCLEOTIDE SEQUENCE [LARGE SCALE GENOMIC DNA]</scope>
    <source>
        <strain evidence="3 4">GSMNP</strain>
    </source>
</reference>
<evidence type="ECO:0000313" key="3">
    <source>
        <dbReference type="EMBL" id="OMJ09778.1"/>
    </source>
</evidence>
<dbReference type="GO" id="GO:0003729">
    <property type="term" value="F:mRNA binding"/>
    <property type="evidence" value="ECO:0007669"/>
    <property type="project" value="TreeGrafter"/>
</dbReference>
<name>A0A1R1X548_9FUNG</name>
<feature type="region of interest" description="Disordered" evidence="1">
    <location>
        <begin position="290"/>
        <end position="339"/>
    </location>
</feature>
<feature type="non-terminal residue" evidence="3">
    <location>
        <position position="1033"/>
    </location>
</feature>
<feature type="compositionally biased region" description="Basic and acidic residues" evidence="1">
    <location>
        <begin position="227"/>
        <end position="240"/>
    </location>
</feature>
<feature type="compositionally biased region" description="Low complexity" evidence="1">
    <location>
        <begin position="145"/>
        <end position="157"/>
    </location>
</feature>
<dbReference type="AlphaFoldDB" id="A0A1R1X548"/>
<evidence type="ECO:0000313" key="4">
    <source>
        <dbReference type="Proteomes" id="UP000187283"/>
    </source>
</evidence>
<sequence length="1033" mass="114724">MLVYPLIIGLSKQTQLILYGKNNSARSLKATMTLYDIFHVRQLQFLHFCQSYVFPQISGNGNLDSLNSKHTFVPDLQSLHGKNGLTWAHSWSWVRASFKSSFFKTILEWDLNGKNFTVKSVPEIKDLKRLLSVKLGASDSSPNFSSIKTNSNSDSSSEQLEKKPSSNNLADDTENIKYKTETSISKEKKDGKSSAIQDSTTTSHGNNSTSNDIHMPPAQSIDSQNVDVDKTKASIDKIDTEVSNTDGTDDLSLNSNSSAIDANSNSDTLGSTLDVLEVKAENKKIDETNIDSKMDIDTDDATKNEPSSCKIEQGTPDNNSNSLNSSLSKESNAHSSKEGAIVAQNNSTASDADLCIESSPLDQQLVALKSIAKISFSISGLPDDLVDYCSKNLPSSVFNDGFLSEFYVVFWILSLYDIEVPVSRYQLEVDRLESFVKHVSTFISSQNSYQQENSGNNVRLNNLTLEKESEKAQLMVTSLQKEMTEQSEHVKRVNDWLVIQKDLWFSLSSSERFKVTECLFQYCIFPRAINSASDSIFAAKFITLMQFPLRTSMFPTLVLLDKIFNSSLLSILESLTEDESINYSLFLNTLLSKLNIWHTDCDAYIRECIGPGSCHGFIQKWNSEAGTNFFSNNDKYNISHMLSHSNFIKINFKWHTILQRVFTSAINSSDADLVRKALLGLRTVSDFFPATLESGTSISNLVKKLVTNSNNLKKLDYSFSQTKVSDGSDNQDKSQNTKLDESVSSRQDIKVLARACVAILESKKSKWVTSNLFFEHKKTSAECALLDNDPSPNNSSTKEADTPKTNKTLANKQPASRKEPLSKSTQVNDKYNDSPKNKPVNTPRKSSLGPNISRKRSRSTNRSRSRAAEHKDKEPESKEAKYDQKNKNEGKNQTKKSISTQDLSEKKIKSNSKVSDDVDKRGLIPPTNKPQLSPTPTQKNNRLDSSKSKVFVKPELTTTRDSTKPSIPISSDIENSSYNSKLVKSMSHSSHTSQDDNSSSIAKDSAKSDTIPATFPKSDSANKIGIKGSSSST</sequence>
<feature type="compositionally biased region" description="Basic and acidic residues" evidence="1">
    <location>
        <begin position="866"/>
        <end position="892"/>
    </location>
</feature>
<dbReference type="STRING" id="133412.A0A1R1X548"/>
<dbReference type="EMBL" id="LSSN01005317">
    <property type="protein sequence ID" value="OMJ09778.1"/>
    <property type="molecule type" value="Genomic_DNA"/>
</dbReference>
<feature type="compositionally biased region" description="Low complexity" evidence="1">
    <location>
        <begin position="199"/>
        <end position="211"/>
    </location>
</feature>
<dbReference type="PANTHER" id="PTHR21597:SF0">
    <property type="entry name" value="THO COMPLEX SUBUNIT 2"/>
    <property type="match status" value="1"/>
</dbReference>
<feature type="compositionally biased region" description="Polar residues" evidence="1">
    <location>
        <begin position="929"/>
        <end position="940"/>
    </location>
</feature>
<feature type="compositionally biased region" description="Low complexity" evidence="1">
    <location>
        <begin position="987"/>
        <end position="1003"/>
    </location>
</feature>
<feature type="region of interest" description="Disordered" evidence="1">
    <location>
        <begin position="722"/>
        <end position="744"/>
    </location>
</feature>
<feature type="compositionally biased region" description="Basic and acidic residues" evidence="1">
    <location>
        <begin position="174"/>
        <end position="192"/>
    </location>
</feature>
<dbReference type="Proteomes" id="UP000187283">
    <property type="component" value="Unassembled WGS sequence"/>
</dbReference>
<organism evidence="3 4">
    <name type="scientific">Smittium culicis</name>
    <dbReference type="NCBI Taxonomy" id="133412"/>
    <lineage>
        <taxon>Eukaryota</taxon>
        <taxon>Fungi</taxon>
        <taxon>Fungi incertae sedis</taxon>
        <taxon>Zoopagomycota</taxon>
        <taxon>Kickxellomycotina</taxon>
        <taxon>Harpellomycetes</taxon>
        <taxon>Harpellales</taxon>
        <taxon>Legeriomycetaceae</taxon>
        <taxon>Smittium</taxon>
    </lineage>
</organism>
<feature type="compositionally biased region" description="Basic and acidic residues" evidence="1">
    <location>
        <begin position="903"/>
        <end position="922"/>
    </location>
</feature>
<feature type="compositionally biased region" description="Polar residues" evidence="1">
    <location>
        <begin position="839"/>
        <end position="850"/>
    </location>
</feature>
<feature type="compositionally biased region" description="Basic and acidic residues" evidence="1">
    <location>
        <begin position="290"/>
        <end position="303"/>
    </location>
</feature>
<feature type="compositionally biased region" description="Polar residues" evidence="1">
    <location>
        <begin position="956"/>
        <end position="982"/>
    </location>
</feature>
<evidence type="ECO:0000259" key="2">
    <source>
        <dbReference type="Pfam" id="PF11262"/>
    </source>
</evidence>
<feature type="compositionally biased region" description="Basic residues" evidence="1">
    <location>
        <begin position="853"/>
        <end position="865"/>
    </location>
</feature>
<dbReference type="InterPro" id="IPR021418">
    <property type="entry name" value="THO_THOC2_C"/>
</dbReference>
<feature type="region of interest" description="Disordered" evidence="1">
    <location>
        <begin position="785"/>
        <end position="1033"/>
    </location>
</feature>
<accession>A0A1R1X548</accession>
<dbReference type="PANTHER" id="PTHR21597">
    <property type="entry name" value="THO2 PROTEIN"/>
    <property type="match status" value="1"/>
</dbReference>
<feature type="compositionally biased region" description="Polar residues" evidence="1">
    <location>
        <begin position="722"/>
        <end position="737"/>
    </location>
</feature>
<gene>
    <name evidence="3" type="ORF">AYI70_g10732</name>
</gene>